<gene>
    <name evidence="2" type="primary">spoIIIAG</name>
    <name evidence="2" type="ORF">ACFP56_07080</name>
</gene>
<dbReference type="EMBL" id="JBHSTE010000002">
    <property type="protein sequence ID" value="MFC6332384.1"/>
    <property type="molecule type" value="Genomic_DNA"/>
</dbReference>
<feature type="transmembrane region" description="Helical" evidence="1">
    <location>
        <begin position="27"/>
        <end position="45"/>
    </location>
</feature>
<keyword evidence="3" id="KW-1185">Reference proteome</keyword>
<evidence type="ECO:0000256" key="1">
    <source>
        <dbReference type="SAM" id="Phobius"/>
    </source>
</evidence>
<comment type="caution">
    <text evidence="2">The sequence shown here is derived from an EMBL/GenBank/DDBJ whole genome shotgun (WGS) entry which is preliminary data.</text>
</comment>
<accession>A0ABW1V0V6</accession>
<reference evidence="3" key="1">
    <citation type="journal article" date="2019" name="Int. J. Syst. Evol. Microbiol.">
        <title>The Global Catalogue of Microorganisms (GCM) 10K type strain sequencing project: providing services to taxonomists for standard genome sequencing and annotation.</title>
        <authorList>
            <consortium name="The Broad Institute Genomics Platform"/>
            <consortium name="The Broad Institute Genome Sequencing Center for Infectious Disease"/>
            <person name="Wu L."/>
            <person name="Ma J."/>
        </authorList>
    </citation>
    <scope>NUCLEOTIDE SEQUENCE [LARGE SCALE GENOMIC DNA]</scope>
    <source>
        <strain evidence="3">PCU 280</strain>
    </source>
</reference>
<keyword evidence="1" id="KW-1133">Transmembrane helix</keyword>
<dbReference type="RefSeq" id="WP_379232691.1">
    <property type="nucleotide sequence ID" value="NZ_JBHSTE010000002.1"/>
</dbReference>
<evidence type="ECO:0000313" key="2">
    <source>
        <dbReference type="EMBL" id="MFC6332384.1"/>
    </source>
</evidence>
<evidence type="ECO:0000313" key="3">
    <source>
        <dbReference type="Proteomes" id="UP001596233"/>
    </source>
</evidence>
<keyword evidence="1" id="KW-0812">Transmembrane</keyword>
<dbReference type="Proteomes" id="UP001596233">
    <property type="component" value="Unassembled WGS sequence"/>
</dbReference>
<organism evidence="2 3">
    <name type="scientific">Paenibacillus septentrionalis</name>
    <dbReference type="NCBI Taxonomy" id="429342"/>
    <lineage>
        <taxon>Bacteria</taxon>
        <taxon>Bacillati</taxon>
        <taxon>Bacillota</taxon>
        <taxon>Bacilli</taxon>
        <taxon>Bacillales</taxon>
        <taxon>Paenibacillaceae</taxon>
        <taxon>Paenibacillus</taxon>
    </lineage>
</organism>
<name>A0ABW1V0V6_9BACL</name>
<proteinExistence type="predicted"/>
<dbReference type="InterPro" id="IPR014195">
    <property type="entry name" value="Spore_III_AG"/>
</dbReference>
<sequence>MSNWYASFEKLISGGPGGKKRITVVRMLILVGAVGIFFMLIQSYLPFKRIETVDQPPDNAQVTEEVFRSGASLSDSPFASIESTLEERLKEMLEKMVGVGRVDVMITVESTEEKVVERNMNTSENTTDETDRNGGKRHITTVTSDGQVVLYQATDGQQPLITKVINPRIRGVLIVAEGAEDASVRKLIIQAVEKGMNVVPTRISVVPSKK</sequence>
<keyword evidence="1" id="KW-0472">Membrane</keyword>
<dbReference type="NCBIfam" id="TIGR02830">
    <property type="entry name" value="spore_III_AG"/>
    <property type="match status" value="1"/>
</dbReference>
<protein>
    <submittedName>
        <fullName evidence="2">Stage III sporulation protein AG</fullName>
    </submittedName>
</protein>